<dbReference type="EMBL" id="CP037933">
    <property type="protein sequence ID" value="QBN17789.1"/>
    <property type="molecule type" value="Genomic_DNA"/>
</dbReference>
<gene>
    <name evidence="2" type="ORF">E1750_02895</name>
</gene>
<dbReference type="KEGG" id="fnk:E1750_02895"/>
<dbReference type="AlphaFoldDB" id="A0A4P6Y666"/>
<organism evidence="2 3">
    <name type="scientific">Flavobacterium nackdongense</name>
    <dbReference type="NCBI Taxonomy" id="2547394"/>
    <lineage>
        <taxon>Bacteria</taxon>
        <taxon>Pseudomonadati</taxon>
        <taxon>Bacteroidota</taxon>
        <taxon>Flavobacteriia</taxon>
        <taxon>Flavobacteriales</taxon>
        <taxon>Flavobacteriaceae</taxon>
        <taxon>Flavobacterium</taxon>
    </lineage>
</organism>
<keyword evidence="3" id="KW-1185">Reference proteome</keyword>
<dbReference type="Gene3D" id="1.10.260.40">
    <property type="entry name" value="lambda repressor-like DNA-binding domains"/>
    <property type="match status" value="1"/>
</dbReference>
<accession>A0A4P6Y666</accession>
<feature type="domain" description="Antitoxin SocA-like Panacea" evidence="1">
    <location>
        <begin position="203"/>
        <end position="314"/>
    </location>
</feature>
<reference evidence="3" key="1">
    <citation type="submission" date="2019-03" db="EMBL/GenBank/DDBJ databases">
        <title>Flavobacterium sp.</title>
        <authorList>
            <person name="Kim H."/>
        </authorList>
    </citation>
    <scope>NUCLEOTIDE SEQUENCE [LARGE SCALE GENOMIC DNA]</scope>
    <source>
        <strain evidence="3">GS13</strain>
    </source>
</reference>
<dbReference type="Proteomes" id="UP000291124">
    <property type="component" value="Chromosome"/>
</dbReference>
<protein>
    <submittedName>
        <fullName evidence="2">DUF4065 domain-containing protein</fullName>
    </submittedName>
</protein>
<dbReference type="OrthoDB" id="9804491at2"/>
<evidence type="ECO:0000313" key="2">
    <source>
        <dbReference type="EMBL" id="QBN17789.1"/>
    </source>
</evidence>
<sequence>MKSPFTGKEMLLSKEKRTITFRKEDFPVVFHFYKCEASQEQFTTTALDELNINQVYNQYRDKFNIPFPDEIIKIRTQYDISASKMSAILGFGTHSYRQYEAGEMPNTSNARLIQMASDPKKFIEMIQLWDSTDEKSKAKYLKTTQHLIEAQNRNSFNVNLKDYLLGKHLADIYSGYRNPNFEKFAEMVVYFSDTVQPFKTKMNKLLFYADFLMFKQSCFSISGVRYNAINMGPVPHNFHSIFEYLANQDVIDVCYTKFPDGNTGEQFQSRKDRPFNASLFSEYELAVLNKVSTAFKTTSTNDIIELSHLEKGWQKNEQNKSIISYEYAFELSQI</sequence>
<dbReference type="Pfam" id="PF13274">
    <property type="entry name" value="SocA_Panacea"/>
    <property type="match status" value="1"/>
</dbReference>
<evidence type="ECO:0000313" key="3">
    <source>
        <dbReference type="Proteomes" id="UP000291124"/>
    </source>
</evidence>
<dbReference type="RefSeq" id="WP_133275320.1">
    <property type="nucleotide sequence ID" value="NZ_CP037933.1"/>
</dbReference>
<name>A0A4P6Y666_9FLAO</name>
<evidence type="ECO:0000259" key="1">
    <source>
        <dbReference type="Pfam" id="PF13274"/>
    </source>
</evidence>
<proteinExistence type="predicted"/>
<dbReference type="GO" id="GO:0003677">
    <property type="term" value="F:DNA binding"/>
    <property type="evidence" value="ECO:0007669"/>
    <property type="project" value="InterPro"/>
</dbReference>
<dbReference type="InterPro" id="IPR025272">
    <property type="entry name" value="SocA_Panacea"/>
</dbReference>
<dbReference type="InterPro" id="IPR010982">
    <property type="entry name" value="Lambda_DNA-bd_dom_sf"/>
</dbReference>